<keyword evidence="3" id="KW-0949">S-adenosyl-L-methionine</keyword>
<dbReference type="Pfam" id="PF08100">
    <property type="entry name" value="Dimerisation"/>
    <property type="match status" value="1"/>
</dbReference>
<evidence type="ECO:0000256" key="1">
    <source>
        <dbReference type="ARBA" id="ARBA00022603"/>
    </source>
</evidence>
<protein>
    <submittedName>
        <fullName evidence="6">Methyltransferase type 12</fullName>
    </submittedName>
</protein>
<dbReference type="EMBL" id="CP001968">
    <property type="protein sequence ID" value="ADD68837.1"/>
    <property type="molecule type" value="Genomic_DNA"/>
</dbReference>
<dbReference type="Pfam" id="PF00891">
    <property type="entry name" value="Methyltransf_2"/>
    <property type="match status" value="1"/>
</dbReference>
<keyword evidence="7" id="KW-1185">Reference proteome</keyword>
<dbReference type="Gene3D" id="3.40.50.150">
    <property type="entry name" value="Vaccinia Virus protein VP39"/>
    <property type="match status" value="1"/>
</dbReference>
<dbReference type="HOGENOM" id="CLU_005533_4_3_0"/>
<dbReference type="CDD" id="cd02440">
    <property type="entry name" value="AdoMet_MTases"/>
    <property type="match status" value="1"/>
</dbReference>
<evidence type="ECO:0000313" key="7">
    <source>
        <dbReference type="Proteomes" id="UP000002012"/>
    </source>
</evidence>
<dbReference type="GO" id="GO:0046983">
    <property type="term" value="F:protein dimerization activity"/>
    <property type="evidence" value="ECO:0007669"/>
    <property type="project" value="InterPro"/>
</dbReference>
<gene>
    <name evidence="6" type="ordered locus">Dacet_2074</name>
</gene>
<reference evidence="6 7" key="1">
    <citation type="journal article" date="2010" name="Stand. Genomic Sci.">
        <title>Complete genome sequence of Denitrovibrio acetiphilus type strain (N2460).</title>
        <authorList>
            <person name="Kiss H."/>
            <person name="Lang E."/>
            <person name="Lapidus A."/>
            <person name="Copeland A."/>
            <person name="Nolan M."/>
            <person name="Glavina Del Rio T."/>
            <person name="Chen F."/>
            <person name="Lucas S."/>
            <person name="Tice H."/>
            <person name="Cheng J.F."/>
            <person name="Han C."/>
            <person name="Goodwin L."/>
            <person name="Pitluck S."/>
            <person name="Liolios K."/>
            <person name="Pati A."/>
            <person name="Ivanova N."/>
            <person name="Mavromatis K."/>
            <person name="Chen A."/>
            <person name="Palaniappan K."/>
            <person name="Land M."/>
            <person name="Hauser L."/>
            <person name="Chang Y.J."/>
            <person name="Jeffries C.D."/>
            <person name="Detter J.C."/>
            <person name="Brettin T."/>
            <person name="Spring S."/>
            <person name="Rohde M."/>
            <person name="Goker M."/>
            <person name="Woyke T."/>
            <person name="Bristow J."/>
            <person name="Eisen J.A."/>
            <person name="Markowitz V."/>
            <person name="Hugenholtz P."/>
            <person name="Kyrpides N.C."/>
            <person name="Klenk H.P."/>
        </authorList>
    </citation>
    <scope>NUCLEOTIDE SEQUENCE [LARGE SCALE GENOMIC DNA]</scope>
    <source>
        <strain evidence="7">DSM 12809 / NBRC 114555 / N2460</strain>
    </source>
</reference>
<dbReference type="InterPro" id="IPR016461">
    <property type="entry name" value="COMT-like"/>
</dbReference>
<dbReference type="PROSITE" id="PS51683">
    <property type="entry name" value="SAM_OMT_II"/>
    <property type="match status" value="1"/>
</dbReference>
<dbReference type="STRING" id="522772.Dacet_2074"/>
<dbReference type="AlphaFoldDB" id="D4H1S7"/>
<evidence type="ECO:0000259" key="4">
    <source>
        <dbReference type="Pfam" id="PF00891"/>
    </source>
</evidence>
<dbReference type="Gene3D" id="1.10.10.10">
    <property type="entry name" value="Winged helix-like DNA-binding domain superfamily/Winged helix DNA-binding domain"/>
    <property type="match status" value="1"/>
</dbReference>
<dbReference type="Proteomes" id="UP000002012">
    <property type="component" value="Chromosome"/>
</dbReference>
<accession>D4H1S7</accession>
<keyword evidence="1 6" id="KW-0489">Methyltransferase</keyword>
<name>D4H1S7_DENA2</name>
<dbReference type="InterPro" id="IPR012967">
    <property type="entry name" value="COMT_dimerisation"/>
</dbReference>
<dbReference type="KEGG" id="dap:Dacet_2074"/>
<dbReference type="PANTHER" id="PTHR43712:SF2">
    <property type="entry name" value="O-METHYLTRANSFERASE CICE"/>
    <property type="match status" value="1"/>
</dbReference>
<dbReference type="SUPFAM" id="SSF53335">
    <property type="entry name" value="S-adenosyl-L-methionine-dependent methyltransferases"/>
    <property type="match status" value="1"/>
</dbReference>
<dbReference type="PANTHER" id="PTHR43712">
    <property type="entry name" value="PUTATIVE (AFU_ORTHOLOGUE AFUA_4G14580)-RELATED"/>
    <property type="match status" value="1"/>
</dbReference>
<evidence type="ECO:0000313" key="6">
    <source>
        <dbReference type="EMBL" id="ADD68837.1"/>
    </source>
</evidence>
<dbReference type="PaxDb" id="522772-Dacet_2074"/>
<evidence type="ECO:0000256" key="3">
    <source>
        <dbReference type="ARBA" id="ARBA00022691"/>
    </source>
</evidence>
<organism evidence="6 7">
    <name type="scientific">Denitrovibrio acetiphilus (strain DSM 12809 / NBRC 114555 / N2460)</name>
    <dbReference type="NCBI Taxonomy" id="522772"/>
    <lineage>
        <taxon>Bacteria</taxon>
        <taxon>Pseudomonadati</taxon>
        <taxon>Deferribacterota</taxon>
        <taxon>Deferribacteres</taxon>
        <taxon>Deferribacterales</taxon>
        <taxon>Geovibrionaceae</taxon>
        <taxon>Denitrovibrio</taxon>
    </lineage>
</organism>
<dbReference type="InterPro" id="IPR029063">
    <property type="entry name" value="SAM-dependent_MTases_sf"/>
</dbReference>
<dbReference type="RefSeq" id="WP_013011341.1">
    <property type="nucleotide sequence ID" value="NC_013943.1"/>
</dbReference>
<sequence length="325" mass="36029" precursor="true">MIKPDYKTLLNEMNGAVRWHLFETSIKLKVFDYLQGWQTAGFIAGKLNTDEKKTELYLDALASCGYLIKYCGRYRNADISNKYLTTHSGLYQGTLILSLSSRRLAGIDNISKLLKNDADDMYLGDEKVWTEALKTLIPFQKAVASEVVSLIKGLKGSDNFSSMLDIGGGPGFIGQTVAQSLKNIHLTLFDLPKVIELAEQNAEIKNITYLAGSYSKDDIGSNYDIIWASRSLYYADDIFRLVSKMADALKDGGYLICLHEGVYNERTQPQEIILNRIGVALKGSDVSFERGEIEYAVQKSGLQIISTISTDDIGGSGDIITARKI</sequence>
<dbReference type="GO" id="GO:0008171">
    <property type="term" value="F:O-methyltransferase activity"/>
    <property type="evidence" value="ECO:0007669"/>
    <property type="project" value="InterPro"/>
</dbReference>
<dbReference type="InterPro" id="IPR036388">
    <property type="entry name" value="WH-like_DNA-bd_sf"/>
</dbReference>
<keyword evidence="2 6" id="KW-0808">Transferase</keyword>
<dbReference type="eggNOG" id="COG0357">
    <property type="taxonomic scope" value="Bacteria"/>
</dbReference>
<evidence type="ECO:0000259" key="5">
    <source>
        <dbReference type="Pfam" id="PF08100"/>
    </source>
</evidence>
<feature type="domain" description="O-methyltransferase dimerisation" evidence="5">
    <location>
        <begin position="13"/>
        <end position="85"/>
    </location>
</feature>
<dbReference type="InterPro" id="IPR001077">
    <property type="entry name" value="COMT_C"/>
</dbReference>
<dbReference type="GO" id="GO:0032259">
    <property type="term" value="P:methylation"/>
    <property type="evidence" value="ECO:0007669"/>
    <property type="project" value="UniProtKB-KW"/>
</dbReference>
<proteinExistence type="predicted"/>
<evidence type="ECO:0000256" key="2">
    <source>
        <dbReference type="ARBA" id="ARBA00022679"/>
    </source>
</evidence>
<dbReference type="InParanoid" id="D4H1S7"/>
<feature type="domain" description="O-methyltransferase C-terminal" evidence="4">
    <location>
        <begin position="155"/>
        <end position="272"/>
    </location>
</feature>